<evidence type="ECO:0000313" key="3">
    <source>
        <dbReference type="Proteomes" id="UP001241092"/>
    </source>
</evidence>
<gene>
    <name evidence="2" type="ORF">hbim_04941</name>
</gene>
<accession>A0AAI8TY07</accession>
<evidence type="ECO:0000313" key="2">
    <source>
        <dbReference type="EMBL" id="BDY30990.1"/>
    </source>
</evidence>
<protein>
    <submittedName>
        <fullName evidence="2">Uncharacterized protein</fullName>
    </submittedName>
</protein>
<dbReference type="AlphaFoldDB" id="A0AAI8TY07"/>
<name>A0AAI8TY07_MYCME</name>
<sequence>MPDAARAERAFPAPGSAVPGAPPALKRALTPADGVQLGGQQPPGVSAVVSAAPAAAGGARFTAAAALMGVAVGLELAGLLSRVTRAPGRPKH</sequence>
<dbReference type="RefSeq" id="WP_229477809.1">
    <property type="nucleotide sequence ID" value="NZ_AP027452.1"/>
</dbReference>
<evidence type="ECO:0000256" key="1">
    <source>
        <dbReference type="SAM" id="MobiDB-lite"/>
    </source>
</evidence>
<feature type="region of interest" description="Disordered" evidence="1">
    <location>
        <begin position="1"/>
        <end position="27"/>
    </location>
</feature>
<feature type="compositionally biased region" description="Low complexity" evidence="1">
    <location>
        <begin position="10"/>
        <end position="19"/>
    </location>
</feature>
<proteinExistence type="predicted"/>
<reference evidence="2" key="1">
    <citation type="submission" date="2023-03" db="EMBL/GenBank/DDBJ databases">
        <title>Draft genome sequence of a Mycolicibacterium mageritense strain H4_3_1 isolated from a hybrid biological-inorganic system reactor.</title>
        <authorList>
            <person name="Feng X."/>
            <person name="Kazama D."/>
            <person name="Sato K."/>
            <person name="Kobayashi H."/>
        </authorList>
    </citation>
    <scope>NUCLEOTIDE SEQUENCE</scope>
    <source>
        <strain evidence="2">H4_3_1</strain>
    </source>
</reference>
<dbReference type="EMBL" id="AP027452">
    <property type="protein sequence ID" value="BDY30990.1"/>
    <property type="molecule type" value="Genomic_DNA"/>
</dbReference>
<organism evidence="2 3">
    <name type="scientific">Mycolicibacterium mageritense</name>
    <name type="common">Mycobacterium mageritense</name>
    <dbReference type="NCBI Taxonomy" id="53462"/>
    <lineage>
        <taxon>Bacteria</taxon>
        <taxon>Bacillati</taxon>
        <taxon>Actinomycetota</taxon>
        <taxon>Actinomycetes</taxon>
        <taxon>Mycobacteriales</taxon>
        <taxon>Mycobacteriaceae</taxon>
        <taxon>Mycolicibacterium</taxon>
    </lineage>
</organism>
<dbReference type="Proteomes" id="UP001241092">
    <property type="component" value="Chromosome"/>
</dbReference>